<dbReference type="PANTHER" id="PTHR30087">
    <property type="entry name" value="INNER MEMBRANE PROTEIN"/>
    <property type="match status" value="1"/>
</dbReference>
<gene>
    <name evidence="1" type="ORF">HMPREF1052_0246</name>
</gene>
<dbReference type="Proteomes" id="UP000006457">
    <property type="component" value="Unassembled WGS sequence"/>
</dbReference>
<dbReference type="RefSeq" id="WP_005759147.1">
    <property type="nucleotide sequence ID" value="NZ_AJSX01000007.1"/>
</dbReference>
<organism evidence="1 2">
    <name type="scientific">Pasteurella bettyae CCUG 2042</name>
    <dbReference type="NCBI Taxonomy" id="1095749"/>
    <lineage>
        <taxon>Bacteria</taxon>
        <taxon>Pseudomonadati</taxon>
        <taxon>Pseudomonadota</taxon>
        <taxon>Gammaproteobacteria</taxon>
        <taxon>Pasteurellales</taxon>
        <taxon>Pasteurellaceae</taxon>
        <taxon>Pasteurella</taxon>
    </lineage>
</organism>
<dbReference type="PANTHER" id="PTHR30087:SF1">
    <property type="entry name" value="HYPOTHETICAL CYTOSOLIC PROTEIN"/>
    <property type="match status" value="1"/>
</dbReference>
<protein>
    <submittedName>
        <fullName evidence="1">PF04463 family protein</fullName>
    </submittedName>
</protein>
<evidence type="ECO:0000313" key="2">
    <source>
        <dbReference type="Proteomes" id="UP000006457"/>
    </source>
</evidence>
<reference evidence="1 2" key="1">
    <citation type="submission" date="2012-03" db="EMBL/GenBank/DDBJ databases">
        <authorList>
            <person name="Harkins D.M."/>
            <person name="Madupu R."/>
            <person name="Durkin A.S."/>
            <person name="Torralba M."/>
            <person name="Methe B."/>
            <person name="Sutton G.G."/>
            <person name="Nelson K.E."/>
        </authorList>
    </citation>
    <scope>NUCLEOTIDE SEQUENCE [LARGE SCALE GENOMIC DNA]</scope>
    <source>
        <strain evidence="1 2">CCUG 2042</strain>
    </source>
</reference>
<dbReference type="AlphaFoldDB" id="I3DIL0"/>
<name>I3DIL0_9PAST</name>
<sequence>MPKIKILISACLLGENVKYSGGNNLSQTLVNFLEKNEIELIPVCPEVLGGLSTPRLPAEIIYGKVVDQAGNDVSKAFQLGAEKTLKIAQDNYIQFAILKEKSPSCGSQKIYDGSFSGRLIDGHGMTTQLLQQHHIHVFSELNYQSIAQFINK</sequence>
<evidence type="ECO:0000313" key="1">
    <source>
        <dbReference type="EMBL" id="EIJ71553.1"/>
    </source>
</evidence>
<comment type="caution">
    <text evidence="1">The sequence shown here is derived from an EMBL/GenBank/DDBJ whole genome shotgun (WGS) entry which is preliminary data.</text>
</comment>
<dbReference type="EMBL" id="AJSX01000007">
    <property type="protein sequence ID" value="EIJ71553.1"/>
    <property type="molecule type" value="Genomic_DNA"/>
</dbReference>
<dbReference type="Pfam" id="PF04463">
    <property type="entry name" value="2-thiour_desulf"/>
    <property type="match status" value="1"/>
</dbReference>
<dbReference type="InterPro" id="IPR007553">
    <property type="entry name" value="2-thiour_desulf"/>
</dbReference>
<accession>I3DIL0</accession>
<dbReference type="eggNOG" id="COG1683">
    <property type="taxonomic scope" value="Bacteria"/>
</dbReference>
<proteinExistence type="predicted"/>
<dbReference type="OrthoDB" id="495783at2"/>
<keyword evidence="2" id="KW-1185">Reference proteome</keyword>
<dbReference type="PATRIC" id="fig|1095749.3.peg.480"/>